<comment type="caution">
    <text evidence="1">The sequence shown here is derived from an EMBL/GenBank/DDBJ whole genome shotgun (WGS) entry which is preliminary data.</text>
</comment>
<feature type="non-terminal residue" evidence="1">
    <location>
        <position position="1"/>
    </location>
</feature>
<accession>A0A8T1TND7</accession>
<protein>
    <submittedName>
        <fullName evidence="1">Uncharacterized protein</fullName>
    </submittedName>
</protein>
<dbReference type="OrthoDB" id="116716at2759"/>
<dbReference type="VEuPathDB" id="FungiDB:PC110_g16562"/>
<name>A0A8T1TND7_9STRA</name>
<dbReference type="Proteomes" id="UP000688947">
    <property type="component" value="Unassembled WGS sequence"/>
</dbReference>
<gene>
    <name evidence="1" type="ORF">JG687_00017403</name>
</gene>
<dbReference type="EMBL" id="JAENGZ010002012">
    <property type="protein sequence ID" value="KAG6945251.1"/>
    <property type="molecule type" value="Genomic_DNA"/>
</dbReference>
<organism evidence="1 2">
    <name type="scientific">Phytophthora cactorum</name>
    <dbReference type="NCBI Taxonomy" id="29920"/>
    <lineage>
        <taxon>Eukaryota</taxon>
        <taxon>Sar</taxon>
        <taxon>Stramenopiles</taxon>
        <taxon>Oomycota</taxon>
        <taxon>Peronosporomycetes</taxon>
        <taxon>Peronosporales</taxon>
        <taxon>Peronosporaceae</taxon>
        <taxon>Phytophthora</taxon>
    </lineage>
</organism>
<evidence type="ECO:0000313" key="1">
    <source>
        <dbReference type="EMBL" id="KAG6945251.1"/>
    </source>
</evidence>
<evidence type="ECO:0000313" key="2">
    <source>
        <dbReference type="Proteomes" id="UP000688947"/>
    </source>
</evidence>
<reference evidence="1" key="1">
    <citation type="submission" date="2021-01" db="EMBL/GenBank/DDBJ databases">
        <title>Phytophthora aleatoria, a newly-described species from Pinus radiata is distinct from Phytophthora cactorum isolates based on comparative genomics.</title>
        <authorList>
            <person name="Mcdougal R."/>
            <person name="Panda P."/>
            <person name="Williams N."/>
            <person name="Studholme D.J."/>
        </authorList>
    </citation>
    <scope>NUCLEOTIDE SEQUENCE</scope>
    <source>
        <strain evidence="1">NZFS 3830</strain>
    </source>
</reference>
<sequence length="227" mass="25580">MDQAILAASTTHSAIATQLQRLSTLLFGEAVNGAYPTARLTNLSAQHQEGVPFDTCRDKVPPSPAFLYKVSEGYSILRAEVEEHFESNLPGQWKPTFDIYLKPSNNAKQKQFEVVCQETAALLAQLKDVWKRARQRHNGQAGFELELFVYVPKPEAHASLRQKKASNSLNAVLTREVDGTFACTLYETLQNTSSWDLYDQIRLYGFDSAQIGEQLRHLAYVKEQTLK</sequence>
<dbReference type="AlphaFoldDB" id="A0A8T1TND7"/>
<proteinExistence type="predicted"/>